<gene>
    <name evidence="13" type="ORF">K457DRAFT_894006</name>
</gene>
<evidence type="ECO:0000256" key="7">
    <source>
        <dbReference type="ARBA" id="ARBA00023326"/>
    </source>
</evidence>
<reference evidence="13 14" key="1">
    <citation type="submission" date="2016-05" db="EMBL/GenBank/DDBJ databases">
        <title>Genome sequencing reveals origins of a unique bacterial endosymbiosis in the earliest lineages of terrestrial Fungi.</title>
        <authorList>
            <consortium name="DOE Joint Genome Institute"/>
            <person name="Uehling J."/>
            <person name="Gryganskyi A."/>
            <person name="Hameed K."/>
            <person name="Tschaplinski T."/>
            <person name="Misztal P."/>
            <person name="Wu S."/>
            <person name="Desiro A."/>
            <person name="Vande Pol N."/>
            <person name="Du Z.-Y."/>
            <person name="Zienkiewicz A."/>
            <person name="Zienkiewicz K."/>
            <person name="Morin E."/>
            <person name="Tisserant E."/>
            <person name="Splivallo R."/>
            <person name="Hainaut M."/>
            <person name="Henrissat B."/>
            <person name="Ohm R."/>
            <person name="Kuo A."/>
            <person name="Yan J."/>
            <person name="Lipzen A."/>
            <person name="Nolan M."/>
            <person name="Labutti K."/>
            <person name="Barry K."/>
            <person name="Goldstein A."/>
            <person name="Labbe J."/>
            <person name="Schadt C."/>
            <person name="Tuskan G."/>
            <person name="Grigoriev I."/>
            <person name="Martin F."/>
            <person name="Vilgalys R."/>
            <person name="Bonito G."/>
        </authorList>
    </citation>
    <scope>NUCLEOTIDE SEQUENCE [LARGE SCALE GENOMIC DNA]</scope>
    <source>
        <strain evidence="13 14">AG-77</strain>
    </source>
</reference>
<evidence type="ECO:0000256" key="3">
    <source>
        <dbReference type="ARBA" id="ARBA00022801"/>
    </source>
</evidence>
<dbReference type="GO" id="GO:0005576">
    <property type="term" value="C:extracellular region"/>
    <property type="evidence" value="ECO:0007669"/>
    <property type="project" value="TreeGrafter"/>
</dbReference>
<feature type="chain" id="PRO_5008276329" description="chitinase" evidence="11">
    <location>
        <begin position="24"/>
        <end position="347"/>
    </location>
</feature>
<dbReference type="CDD" id="cd02877">
    <property type="entry name" value="GH18_hevamine_XipI_class_III"/>
    <property type="match status" value="1"/>
</dbReference>
<keyword evidence="14" id="KW-1185">Reference proteome</keyword>
<evidence type="ECO:0000256" key="11">
    <source>
        <dbReference type="SAM" id="SignalP"/>
    </source>
</evidence>
<dbReference type="GO" id="GO:0006032">
    <property type="term" value="P:chitin catabolic process"/>
    <property type="evidence" value="ECO:0007669"/>
    <property type="project" value="UniProtKB-KW"/>
</dbReference>
<evidence type="ECO:0000259" key="12">
    <source>
        <dbReference type="PROSITE" id="PS51910"/>
    </source>
</evidence>
<feature type="region of interest" description="Disordered" evidence="10">
    <location>
        <begin position="325"/>
        <end position="347"/>
    </location>
</feature>
<comment type="similarity">
    <text evidence="9">Belongs to the glycosyl hydrolase 18 family.</text>
</comment>
<dbReference type="EMBL" id="KV442039">
    <property type="protein sequence ID" value="OAQ29837.1"/>
    <property type="molecule type" value="Genomic_DNA"/>
</dbReference>
<dbReference type="AlphaFoldDB" id="A0A197JWZ3"/>
<keyword evidence="6 8" id="KW-0326">Glycosidase</keyword>
<dbReference type="OrthoDB" id="6020543at2759"/>
<dbReference type="GO" id="GO:0008843">
    <property type="term" value="F:endochitinase activity"/>
    <property type="evidence" value="ECO:0007669"/>
    <property type="project" value="UniProtKB-EC"/>
</dbReference>
<dbReference type="InterPro" id="IPR017853">
    <property type="entry name" value="GH"/>
</dbReference>
<evidence type="ECO:0000256" key="6">
    <source>
        <dbReference type="ARBA" id="ARBA00023295"/>
    </source>
</evidence>
<organism evidence="13 14">
    <name type="scientific">Linnemannia elongata AG-77</name>
    <dbReference type="NCBI Taxonomy" id="1314771"/>
    <lineage>
        <taxon>Eukaryota</taxon>
        <taxon>Fungi</taxon>
        <taxon>Fungi incertae sedis</taxon>
        <taxon>Mucoromycota</taxon>
        <taxon>Mortierellomycotina</taxon>
        <taxon>Mortierellomycetes</taxon>
        <taxon>Mortierellales</taxon>
        <taxon>Mortierellaceae</taxon>
        <taxon>Linnemannia</taxon>
    </lineage>
</organism>
<dbReference type="InterPro" id="IPR050542">
    <property type="entry name" value="Glycosyl_Hydrlase18_Chitinase"/>
</dbReference>
<dbReference type="InterPro" id="IPR045321">
    <property type="entry name" value="Cts1-like"/>
</dbReference>
<dbReference type="PANTHER" id="PTHR45708:SF49">
    <property type="entry name" value="ENDOCHITINASE"/>
    <property type="match status" value="1"/>
</dbReference>
<dbReference type="Gene3D" id="3.20.20.80">
    <property type="entry name" value="Glycosidases"/>
    <property type="match status" value="1"/>
</dbReference>
<keyword evidence="3 8" id="KW-0378">Hydrolase</keyword>
<evidence type="ECO:0000256" key="1">
    <source>
        <dbReference type="ARBA" id="ARBA00000822"/>
    </source>
</evidence>
<proteinExistence type="inferred from homology"/>
<name>A0A197JWZ3_9FUNG</name>
<keyword evidence="4" id="KW-0146">Chitin degradation</keyword>
<keyword evidence="7" id="KW-0624">Polysaccharide degradation</keyword>
<protein>
    <recommendedName>
        <fullName evidence="2">chitinase</fullName>
        <ecNumber evidence="2">3.2.1.14</ecNumber>
    </recommendedName>
</protein>
<dbReference type="EC" id="3.2.1.14" evidence="2"/>
<keyword evidence="5" id="KW-0119">Carbohydrate metabolism</keyword>
<evidence type="ECO:0000313" key="14">
    <source>
        <dbReference type="Proteomes" id="UP000078512"/>
    </source>
</evidence>
<keyword evidence="11" id="KW-0732">Signal</keyword>
<feature type="compositionally biased region" description="Polar residues" evidence="10">
    <location>
        <begin position="330"/>
        <end position="341"/>
    </location>
</feature>
<sequence>MKLFRSALYAASTVVLLGQSVRAFDPLSRTNVVNYWGQNSASYAGGKEGDLVDYCQDGTVSVFAMAFISQIQNGRPILNLANHCAQTFPGTTLLNCPKIGQDIKACQASGKAIVISIGGASGAYSLPDAAAGRAFADQIWDLFLGGSSGTRPFGDAVLDGVDLDLESGQNAGYVALVDSLRAKFAAAGGARRYYITAAPQCPYPDRATKDALEQSWFDLVWVQFYNNYCGVNNFGLGSSFNFATWNNWATTVSLNKNVRILLGVPGGPGAAGTGVIDAARLNNILAEVQSHSNFGGVMMWDAGIAPSCSPYRAYASYCVCSSKCRHPNRDPSSSPTWSVTRRPQRRL</sequence>
<comment type="catalytic activity">
    <reaction evidence="1">
        <text>Random endo-hydrolysis of N-acetyl-beta-D-glucosaminide (1-&gt;4)-beta-linkages in chitin and chitodextrins.</text>
        <dbReference type="EC" id="3.2.1.14"/>
    </reaction>
</comment>
<dbReference type="Pfam" id="PF00704">
    <property type="entry name" value="Glyco_hydro_18"/>
    <property type="match status" value="1"/>
</dbReference>
<dbReference type="PROSITE" id="PS01095">
    <property type="entry name" value="GH18_1"/>
    <property type="match status" value="1"/>
</dbReference>
<dbReference type="Proteomes" id="UP000078512">
    <property type="component" value="Unassembled WGS sequence"/>
</dbReference>
<dbReference type="STRING" id="1314771.A0A197JWZ3"/>
<evidence type="ECO:0000256" key="8">
    <source>
        <dbReference type="RuleBase" id="RU000489"/>
    </source>
</evidence>
<evidence type="ECO:0000256" key="5">
    <source>
        <dbReference type="ARBA" id="ARBA00023277"/>
    </source>
</evidence>
<dbReference type="GO" id="GO:0000272">
    <property type="term" value="P:polysaccharide catabolic process"/>
    <property type="evidence" value="ECO:0007669"/>
    <property type="project" value="UniProtKB-KW"/>
</dbReference>
<dbReference type="InterPro" id="IPR001579">
    <property type="entry name" value="Glyco_hydro_18_chit_AS"/>
</dbReference>
<dbReference type="SUPFAM" id="SSF51445">
    <property type="entry name" value="(Trans)glycosidases"/>
    <property type="match status" value="1"/>
</dbReference>
<evidence type="ECO:0000256" key="2">
    <source>
        <dbReference type="ARBA" id="ARBA00012729"/>
    </source>
</evidence>
<feature type="signal peptide" evidence="11">
    <location>
        <begin position="1"/>
        <end position="23"/>
    </location>
</feature>
<accession>A0A197JWZ3</accession>
<dbReference type="PROSITE" id="PS51910">
    <property type="entry name" value="GH18_2"/>
    <property type="match status" value="1"/>
</dbReference>
<evidence type="ECO:0000256" key="10">
    <source>
        <dbReference type="SAM" id="MobiDB-lite"/>
    </source>
</evidence>
<evidence type="ECO:0000256" key="9">
    <source>
        <dbReference type="RuleBase" id="RU004453"/>
    </source>
</evidence>
<dbReference type="PANTHER" id="PTHR45708">
    <property type="entry name" value="ENDOCHITINASE"/>
    <property type="match status" value="1"/>
</dbReference>
<dbReference type="InterPro" id="IPR001223">
    <property type="entry name" value="Glyco_hydro18_cat"/>
</dbReference>
<evidence type="ECO:0000313" key="13">
    <source>
        <dbReference type="EMBL" id="OAQ29837.1"/>
    </source>
</evidence>
<feature type="domain" description="GH18" evidence="12">
    <location>
        <begin position="30"/>
        <end position="315"/>
    </location>
</feature>
<evidence type="ECO:0000256" key="4">
    <source>
        <dbReference type="ARBA" id="ARBA00023024"/>
    </source>
</evidence>